<evidence type="ECO:0000313" key="3">
    <source>
        <dbReference type="Proteomes" id="UP000095009"/>
    </source>
</evidence>
<feature type="compositionally biased region" description="Low complexity" evidence="1">
    <location>
        <begin position="697"/>
        <end position="706"/>
    </location>
</feature>
<feature type="compositionally biased region" description="Basic and acidic residues" evidence="1">
    <location>
        <begin position="337"/>
        <end position="349"/>
    </location>
</feature>
<name>A0A1E3PG36_9ASCO</name>
<evidence type="ECO:0000313" key="2">
    <source>
        <dbReference type="EMBL" id="ODQ64365.1"/>
    </source>
</evidence>
<reference evidence="2 3" key="1">
    <citation type="journal article" date="2016" name="Proc. Natl. Acad. Sci. U.S.A.">
        <title>Comparative genomics of biotechnologically important yeasts.</title>
        <authorList>
            <person name="Riley R."/>
            <person name="Haridas S."/>
            <person name="Wolfe K.H."/>
            <person name="Lopes M.R."/>
            <person name="Hittinger C.T."/>
            <person name="Goeker M."/>
            <person name="Salamov A.A."/>
            <person name="Wisecaver J.H."/>
            <person name="Long T.M."/>
            <person name="Calvey C.H."/>
            <person name="Aerts A.L."/>
            <person name="Barry K.W."/>
            <person name="Choi C."/>
            <person name="Clum A."/>
            <person name="Coughlan A.Y."/>
            <person name="Deshpande S."/>
            <person name="Douglass A.P."/>
            <person name="Hanson S.J."/>
            <person name="Klenk H.-P."/>
            <person name="LaButti K.M."/>
            <person name="Lapidus A."/>
            <person name="Lindquist E.A."/>
            <person name="Lipzen A.M."/>
            <person name="Meier-Kolthoff J.P."/>
            <person name="Ohm R.A."/>
            <person name="Otillar R.P."/>
            <person name="Pangilinan J.L."/>
            <person name="Peng Y."/>
            <person name="Rokas A."/>
            <person name="Rosa C.A."/>
            <person name="Scheuner C."/>
            <person name="Sibirny A.A."/>
            <person name="Slot J.C."/>
            <person name="Stielow J.B."/>
            <person name="Sun H."/>
            <person name="Kurtzman C.P."/>
            <person name="Blackwell M."/>
            <person name="Grigoriev I.V."/>
            <person name="Jeffries T.W."/>
        </authorList>
    </citation>
    <scope>NUCLEOTIDE SEQUENCE [LARGE SCALE GENOMIC DNA]</scope>
    <source>
        <strain evidence="2 3">DSM 6958</strain>
    </source>
</reference>
<organism evidence="2 3">
    <name type="scientific">Nadsonia fulvescens var. elongata DSM 6958</name>
    <dbReference type="NCBI Taxonomy" id="857566"/>
    <lineage>
        <taxon>Eukaryota</taxon>
        <taxon>Fungi</taxon>
        <taxon>Dikarya</taxon>
        <taxon>Ascomycota</taxon>
        <taxon>Saccharomycotina</taxon>
        <taxon>Dipodascomycetes</taxon>
        <taxon>Dipodascales</taxon>
        <taxon>Dipodascales incertae sedis</taxon>
        <taxon>Nadsonia</taxon>
    </lineage>
</organism>
<keyword evidence="3" id="KW-1185">Reference proteome</keyword>
<proteinExistence type="predicted"/>
<feature type="region of interest" description="Disordered" evidence="1">
    <location>
        <begin position="332"/>
        <end position="358"/>
    </location>
</feature>
<dbReference type="Proteomes" id="UP000095009">
    <property type="component" value="Unassembled WGS sequence"/>
</dbReference>
<evidence type="ECO:0000256" key="1">
    <source>
        <dbReference type="SAM" id="MobiDB-lite"/>
    </source>
</evidence>
<feature type="compositionally biased region" description="Polar residues" evidence="1">
    <location>
        <begin position="735"/>
        <end position="750"/>
    </location>
</feature>
<feature type="compositionally biased region" description="Low complexity" evidence="1">
    <location>
        <begin position="723"/>
        <end position="734"/>
    </location>
</feature>
<sequence length="952" mass="105633">MAALLPPTEIVPLQLDNSVSTKLSENNISSVKIRDDDQKPVNLCKEEFPASSTNLCISNSLEVSTDSQTARSADNEAWNQAYKEISPNYFEYTNEETFPLADSHQISNSHKHINRKHNKQIGIRLGTIPLRNTITEGRTDIKNIHGITSTKSKARNLAADQADSNHNQKHAYGTISAVANMALEPEYLESYADTLALPSYYSNKADDFNSYQRHGEKSEQFWYEPSQNTTYLEKVMLSPPSSSALSIDMELTDFLENKDKPDKMNHEAVPDNMVYNGKYQTILDCQFKHEKKQDRILLRKSLKQSQQYPKDSCGESKLFGSKTHSMKYDYNNSVLKQRQEYTNKKGDNQRKKKESKHKGGLIACGKQLSRQECNFGRLFFDPSGRNCRNLASEAQTNESLNGTTLSSKPNRILHQQKTSSLHSSIMLSSQAEKQLTEKQNHERDVSYKEMNAKHSQSLRSSHNSTVKLLNDTRSTEILPKSLKISKDVCKSSSLKRPHTNLFRSNSTGKLLSSPSTSKLSRPVFASATQSTPLFNSAKLARIKLTRNKLSSTSSPDLPDLRNVSFSISETGRAIVDPEETLAILKRTKNNYLTSTGNTASLSSRSLKPRAACKINSNIDGNISARSLPSSFPPEEGSGSGPTKVPSRSSKALRSVLTSKLMTMPVTSKPKPLVECVSLTTRQNSKLVRLNSIRQHASSSSSSILSSWPIPNTKPGINGKNSENRISNSFNNSNNQTTATKVDPIDSQTGDDTTDASIAVAKILARKRDHNNYNYNDNNQNNDVNNKNDEKSINYTQFLPNKSLGSPQSRDIFNSINASELLQNFQPQGGNYNANNNSSNLSPRMQSESLSLQDINTSLFPGSLTPSMPSSIFYNQSPSAVALENMGFLNTNDIGLGMVMPPPLGSDSLFLSDMSMSMVDISDDLMAIINTPFGNNDYNEVINEDRKISHDGL</sequence>
<protein>
    <submittedName>
        <fullName evidence="2">Uncharacterized protein</fullName>
    </submittedName>
</protein>
<feature type="compositionally biased region" description="Low complexity" evidence="1">
    <location>
        <begin position="506"/>
        <end position="517"/>
    </location>
</feature>
<dbReference type="EMBL" id="KV454412">
    <property type="protein sequence ID" value="ODQ64365.1"/>
    <property type="molecule type" value="Genomic_DNA"/>
</dbReference>
<dbReference type="AlphaFoldDB" id="A0A1E3PG36"/>
<feature type="region of interest" description="Disordered" evidence="1">
    <location>
        <begin position="623"/>
        <end position="651"/>
    </location>
</feature>
<feature type="region of interest" description="Disordered" evidence="1">
    <location>
        <begin position="694"/>
        <end position="752"/>
    </location>
</feature>
<accession>A0A1E3PG36</accession>
<gene>
    <name evidence="2" type="ORF">NADFUDRAFT_67104</name>
</gene>
<feature type="region of interest" description="Disordered" evidence="1">
    <location>
        <begin position="497"/>
        <end position="517"/>
    </location>
</feature>